<evidence type="ECO:0000256" key="1">
    <source>
        <dbReference type="SAM" id="MobiDB-lite"/>
    </source>
</evidence>
<dbReference type="Proteomes" id="UP000540929">
    <property type="component" value="Unassembled WGS sequence"/>
</dbReference>
<comment type="caution">
    <text evidence="2">The sequence shown here is derived from an EMBL/GenBank/DDBJ whole genome shotgun (WGS) entry which is preliminary data.</text>
</comment>
<gene>
    <name evidence="2" type="ORF">GGD40_003685</name>
</gene>
<feature type="compositionally biased region" description="Low complexity" evidence="1">
    <location>
        <begin position="108"/>
        <end position="120"/>
    </location>
</feature>
<evidence type="ECO:0000313" key="3">
    <source>
        <dbReference type="Proteomes" id="UP000540929"/>
    </source>
</evidence>
<dbReference type="AlphaFoldDB" id="A0A7Y9WNP0"/>
<sequence>MNVNGAARNGVSTSGASVVIGAGIETTPEGATSEESNLRLTSNESWSNKNRLDCNDAGLRHSRHCTCRRLPQGRGGRRGRWALCGAPRCRWCGRWLHGRQAPCEATRSTAGRAASGSTGAIRHRRRGVPGGTRKLLVHRAPDNYV</sequence>
<reference evidence="2 3" key="1">
    <citation type="submission" date="2020-07" db="EMBL/GenBank/DDBJ databases">
        <title>Exploring microbial biodiversity for novel pathways involved in the catabolism of aromatic compounds derived from lignin.</title>
        <authorList>
            <person name="Elkins J."/>
        </authorList>
    </citation>
    <scope>NUCLEOTIDE SEQUENCE [LARGE SCALE GENOMIC DNA]</scope>
    <source>
        <strain evidence="2 3">H2C3C</strain>
    </source>
</reference>
<name>A0A7Y9WNP0_9BURK</name>
<organism evidence="2 3">
    <name type="scientific">Paraburkholderia bryophila</name>
    <dbReference type="NCBI Taxonomy" id="420952"/>
    <lineage>
        <taxon>Bacteria</taxon>
        <taxon>Pseudomonadati</taxon>
        <taxon>Pseudomonadota</taxon>
        <taxon>Betaproteobacteria</taxon>
        <taxon>Burkholderiales</taxon>
        <taxon>Burkholderiaceae</taxon>
        <taxon>Paraburkholderia</taxon>
    </lineage>
</organism>
<feature type="region of interest" description="Disordered" evidence="1">
    <location>
        <begin position="108"/>
        <end position="131"/>
    </location>
</feature>
<proteinExistence type="predicted"/>
<keyword evidence="3" id="KW-1185">Reference proteome</keyword>
<accession>A0A7Y9WNP0</accession>
<protein>
    <submittedName>
        <fullName evidence="2">Uncharacterized protein</fullName>
    </submittedName>
</protein>
<evidence type="ECO:0000313" key="2">
    <source>
        <dbReference type="EMBL" id="NYH24206.1"/>
    </source>
</evidence>
<dbReference type="EMBL" id="JACCAS010000001">
    <property type="protein sequence ID" value="NYH24206.1"/>
    <property type="molecule type" value="Genomic_DNA"/>
</dbReference>